<evidence type="ECO:0000256" key="1">
    <source>
        <dbReference type="SAM" id="Phobius"/>
    </source>
</evidence>
<keyword evidence="1" id="KW-0812">Transmembrane</keyword>
<feature type="transmembrane region" description="Helical" evidence="1">
    <location>
        <begin position="143"/>
        <end position="166"/>
    </location>
</feature>
<accession>A0A4Y7SBS6</accession>
<dbReference type="EMBL" id="QPFP01000206">
    <property type="protein sequence ID" value="TEB19144.1"/>
    <property type="molecule type" value="Genomic_DNA"/>
</dbReference>
<gene>
    <name evidence="2" type="ORF">FA13DRAFT_1802584</name>
</gene>
<dbReference type="Proteomes" id="UP000298030">
    <property type="component" value="Unassembled WGS sequence"/>
</dbReference>
<name>A0A4Y7SBS6_COPMI</name>
<evidence type="ECO:0000313" key="2">
    <source>
        <dbReference type="EMBL" id="TEB19144.1"/>
    </source>
</evidence>
<keyword evidence="1" id="KW-0472">Membrane</keyword>
<proteinExistence type="predicted"/>
<dbReference type="AlphaFoldDB" id="A0A4Y7SBS6"/>
<keyword evidence="1" id="KW-1133">Transmembrane helix</keyword>
<keyword evidence="3" id="KW-1185">Reference proteome</keyword>
<comment type="caution">
    <text evidence="2">The sequence shown here is derived from an EMBL/GenBank/DDBJ whole genome shotgun (WGS) entry which is preliminary data.</text>
</comment>
<evidence type="ECO:0000313" key="3">
    <source>
        <dbReference type="Proteomes" id="UP000298030"/>
    </source>
</evidence>
<organism evidence="2 3">
    <name type="scientific">Coprinellus micaceus</name>
    <name type="common">Glistening ink-cap mushroom</name>
    <name type="synonym">Coprinus micaceus</name>
    <dbReference type="NCBI Taxonomy" id="71717"/>
    <lineage>
        <taxon>Eukaryota</taxon>
        <taxon>Fungi</taxon>
        <taxon>Dikarya</taxon>
        <taxon>Basidiomycota</taxon>
        <taxon>Agaricomycotina</taxon>
        <taxon>Agaricomycetes</taxon>
        <taxon>Agaricomycetidae</taxon>
        <taxon>Agaricales</taxon>
        <taxon>Agaricineae</taxon>
        <taxon>Psathyrellaceae</taxon>
        <taxon>Coprinellus</taxon>
    </lineage>
</organism>
<protein>
    <submittedName>
        <fullName evidence="2">Uncharacterized protein</fullName>
    </submittedName>
</protein>
<sequence length="214" mass="24047">MPTLAIRAMPRLNRLYHIRRERGHSDEDVPCGRTLAALPVTPQYLSVDEILQESAQPVLVVILRCDEFDETHPETLGGEVGTLDVLIGGKSQRPIAYRSLLEYWMSAFLRHDLELITSAPWAQRRPEGDGGECDPISSQPWHLFYVQAFYPAAAFLIAGIWAAFAWKELMEDAESPGIEEDAQCHLVKPSPPPDSGFMMTLVTSRCDNYDLPDH</sequence>
<reference evidence="2 3" key="1">
    <citation type="journal article" date="2019" name="Nat. Ecol. Evol.">
        <title>Megaphylogeny resolves global patterns of mushroom evolution.</title>
        <authorList>
            <person name="Varga T."/>
            <person name="Krizsan K."/>
            <person name="Foldi C."/>
            <person name="Dima B."/>
            <person name="Sanchez-Garcia M."/>
            <person name="Sanchez-Ramirez S."/>
            <person name="Szollosi G.J."/>
            <person name="Szarkandi J.G."/>
            <person name="Papp V."/>
            <person name="Albert L."/>
            <person name="Andreopoulos W."/>
            <person name="Angelini C."/>
            <person name="Antonin V."/>
            <person name="Barry K.W."/>
            <person name="Bougher N.L."/>
            <person name="Buchanan P."/>
            <person name="Buyck B."/>
            <person name="Bense V."/>
            <person name="Catcheside P."/>
            <person name="Chovatia M."/>
            <person name="Cooper J."/>
            <person name="Damon W."/>
            <person name="Desjardin D."/>
            <person name="Finy P."/>
            <person name="Geml J."/>
            <person name="Haridas S."/>
            <person name="Hughes K."/>
            <person name="Justo A."/>
            <person name="Karasinski D."/>
            <person name="Kautmanova I."/>
            <person name="Kiss B."/>
            <person name="Kocsube S."/>
            <person name="Kotiranta H."/>
            <person name="LaButti K.M."/>
            <person name="Lechner B.E."/>
            <person name="Liimatainen K."/>
            <person name="Lipzen A."/>
            <person name="Lukacs Z."/>
            <person name="Mihaltcheva S."/>
            <person name="Morgado L.N."/>
            <person name="Niskanen T."/>
            <person name="Noordeloos M.E."/>
            <person name="Ohm R.A."/>
            <person name="Ortiz-Santana B."/>
            <person name="Ovrebo C."/>
            <person name="Racz N."/>
            <person name="Riley R."/>
            <person name="Savchenko A."/>
            <person name="Shiryaev A."/>
            <person name="Soop K."/>
            <person name="Spirin V."/>
            <person name="Szebenyi C."/>
            <person name="Tomsovsky M."/>
            <person name="Tulloss R.E."/>
            <person name="Uehling J."/>
            <person name="Grigoriev I.V."/>
            <person name="Vagvolgyi C."/>
            <person name="Papp T."/>
            <person name="Martin F.M."/>
            <person name="Miettinen O."/>
            <person name="Hibbett D.S."/>
            <person name="Nagy L.G."/>
        </authorList>
    </citation>
    <scope>NUCLEOTIDE SEQUENCE [LARGE SCALE GENOMIC DNA]</scope>
    <source>
        <strain evidence="2 3">FP101781</strain>
    </source>
</reference>